<evidence type="ECO:0000313" key="1">
    <source>
        <dbReference type="EMBL" id="GHB52039.1"/>
    </source>
</evidence>
<organism evidence="1 2">
    <name type="scientific">Persicitalea jodogahamensis</name>
    <dbReference type="NCBI Taxonomy" id="402147"/>
    <lineage>
        <taxon>Bacteria</taxon>
        <taxon>Pseudomonadati</taxon>
        <taxon>Bacteroidota</taxon>
        <taxon>Cytophagia</taxon>
        <taxon>Cytophagales</taxon>
        <taxon>Spirosomataceae</taxon>
        <taxon>Persicitalea</taxon>
    </lineage>
</organism>
<accession>A0A8J3G6Y0</accession>
<dbReference type="Proteomes" id="UP000598271">
    <property type="component" value="Unassembled WGS sequence"/>
</dbReference>
<evidence type="ECO:0000313" key="2">
    <source>
        <dbReference type="Proteomes" id="UP000598271"/>
    </source>
</evidence>
<evidence type="ECO:0008006" key="3">
    <source>
        <dbReference type="Google" id="ProtNLM"/>
    </source>
</evidence>
<dbReference type="Pfam" id="PF14113">
    <property type="entry name" value="Tae4"/>
    <property type="match status" value="1"/>
</dbReference>
<sequence length="185" mass="20575">MIASTDLLALIEKPLRATQPVGYKPSFMDLYRVYNTYTSRQDLREGIANECAVRMSVALSLSGFSFETFGNQRRVRSGGGTGLPVPHVLGAQELAHYLRTVWGYPDRPGLGSSAAASINGRLGVIYFNNCFRRSGETTNAGDHIDLWTGQEYYNQILSLAAGVEDRRSTGNLFNRADAVWFWRLD</sequence>
<dbReference type="Gene3D" id="3.90.1720.70">
    <property type="match status" value="1"/>
</dbReference>
<keyword evidence="2" id="KW-1185">Reference proteome</keyword>
<comment type="caution">
    <text evidence="1">The sequence shown here is derived from an EMBL/GenBank/DDBJ whole genome shotgun (WGS) entry which is preliminary data.</text>
</comment>
<protein>
    <recommendedName>
        <fullName evidence="3">Type VI secretion system (T6SS), amidase effector protein 4</fullName>
    </recommendedName>
</protein>
<name>A0A8J3G6Y0_9BACT</name>
<dbReference type="RefSeq" id="WP_189562302.1">
    <property type="nucleotide sequence ID" value="NZ_BMXF01000001.1"/>
</dbReference>
<reference evidence="1 2" key="1">
    <citation type="journal article" date="2014" name="Int. J. Syst. Evol. Microbiol.">
        <title>Complete genome sequence of Corynebacterium casei LMG S-19264T (=DSM 44701T), isolated from a smear-ripened cheese.</title>
        <authorList>
            <consortium name="US DOE Joint Genome Institute (JGI-PGF)"/>
            <person name="Walter F."/>
            <person name="Albersmeier A."/>
            <person name="Kalinowski J."/>
            <person name="Ruckert C."/>
        </authorList>
    </citation>
    <scope>NUCLEOTIDE SEQUENCE [LARGE SCALE GENOMIC DNA]</scope>
    <source>
        <strain evidence="1 2">KCTC 12866</strain>
    </source>
</reference>
<dbReference type="EMBL" id="BMXF01000001">
    <property type="protein sequence ID" value="GHB52039.1"/>
    <property type="molecule type" value="Genomic_DNA"/>
</dbReference>
<proteinExistence type="predicted"/>
<gene>
    <name evidence="1" type="ORF">GCM10007390_00810</name>
</gene>
<dbReference type="InterPro" id="IPR025562">
    <property type="entry name" value="Tae4"/>
</dbReference>
<dbReference type="AlphaFoldDB" id="A0A8J3G6Y0"/>